<accession>A0A1S1YTG1</accession>
<dbReference type="AlphaFoldDB" id="A0A1S1YTG1"/>
<evidence type="ECO:0000313" key="1">
    <source>
        <dbReference type="EMBL" id="OHX64324.1"/>
    </source>
</evidence>
<keyword evidence="2" id="KW-1185">Reference proteome</keyword>
<sequence length="164" mass="19155">MLLEADKTALFNRVLSFSCTTEEDTQKTFDGIHQEYIYHNSSSVLKEISAEKKKTRFESRTSELNEKKNQLTYVENELSNMDASHSKYKEKIVEKNKLVADVSELELKLERNDGMEVYFQEIDNIMLDVETTLLLELLHQIKDHASSNTWTLNDYQIKNLEVVI</sequence>
<proteinExistence type="predicted"/>
<dbReference type="RefSeq" id="WP_044220699.1">
    <property type="nucleotide sequence ID" value="NZ_JRYR02000002.1"/>
</dbReference>
<organism evidence="1 2">
    <name type="scientific">Flammeovirga pacifica</name>
    <dbReference type="NCBI Taxonomy" id="915059"/>
    <lineage>
        <taxon>Bacteria</taxon>
        <taxon>Pseudomonadati</taxon>
        <taxon>Bacteroidota</taxon>
        <taxon>Cytophagia</taxon>
        <taxon>Cytophagales</taxon>
        <taxon>Flammeovirgaceae</taxon>
        <taxon>Flammeovirga</taxon>
    </lineage>
</organism>
<evidence type="ECO:0000313" key="2">
    <source>
        <dbReference type="Proteomes" id="UP000179797"/>
    </source>
</evidence>
<gene>
    <name evidence="1" type="ORF">NH26_22275</name>
</gene>
<dbReference type="EMBL" id="JRYR02000002">
    <property type="protein sequence ID" value="OHX64324.1"/>
    <property type="molecule type" value="Genomic_DNA"/>
</dbReference>
<name>A0A1S1YTG1_FLAPC</name>
<protein>
    <submittedName>
        <fullName evidence="1">Uncharacterized protein</fullName>
    </submittedName>
</protein>
<comment type="caution">
    <text evidence="1">The sequence shown here is derived from an EMBL/GenBank/DDBJ whole genome shotgun (WGS) entry which is preliminary data.</text>
</comment>
<dbReference type="Proteomes" id="UP000179797">
    <property type="component" value="Unassembled WGS sequence"/>
</dbReference>
<dbReference type="OrthoDB" id="979592at2"/>
<reference evidence="1 2" key="1">
    <citation type="journal article" date="2012" name="Int. J. Syst. Evol. Microbiol.">
        <title>Flammeovirga pacifica sp. nov., isolated from deep-sea sediment.</title>
        <authorList>
            <person name="Xu H."/>
            <person name="Fu Y."/>
            <person name="Yang N."/>
            <person name="Ding Z."/>
            <person name="Lai Q."/>
            <person name="Zeng R."/>
        </authorList>
    </citation>
    <scope>NUCLEOTIDE SEQUENCE [LARGE SCALE GENOMIC DNA]</scope>
    <source>
        <strain evidence="2">DSM 24597 / LMG 26175 / WPAGA1</strain>
    </source>
</reference>